<evidence type="ECO:0000313" key="1">
    <source>
        <dbReference type="EMBL" id="KAF2456508.1"/>
    </source>
</evidence>
<organism evidence="1 2">
    <name type="scientific">Lineolata rhizophorae</name>
    <dbReference type="NCBI Taxonomy" id="578093"/>
    <lineage>
        <taxon>Eukaryota</taxon>
        <taxon>Fungi</taxon>
        <taxon>Dikarya</taxon>
        <taxon>Ascomycota</taxon>
        <taxon>Pezizomycotina</taxon>
        <taxon>Dothideomycetes</taxon>
        <taxon>Dothideomycetes incertae sedis</taxon>
        <taxon>Lineolatales</taxon>
        <taxon>Lineolataceae</taxon>
        <taxon>Lineolata</taxon>
    </lineage>
</organism>
<sequence length="195" mass="21300">MQQMVVATTPESRVAAHPGPFLAMPPVQADGLYGHIMSSKLRLLWEPRFVVAVPQGHAFLVGDAVVRIGEVRQERWNAGASGSAPMGRNMSGGVRAVVCVIEMGRGEAEEEEDEEDVAREGGEDVVMVDEDREVSMGRKKKAMTAEQAEFARQAAREMWQSLGIPGGKEYITGAQGDETAEDVVRLWCEVLKFRG</sequence>
<feature type="non-terminal residue" evidence="1">
    <location>
        <position position="1"/>
    </location>
</feature>
<dbReference type="Proteomes" id="UP000799766">
    <property type="component" value="Unassembled WGS sequence"/>
</dbReference>
<proteinExistence type="predicted"/>
<keyword evidence="2" id="KW-1185">Reference proteome</keyword>
<dbReference type="OrthoDB" id="1854899at2759"/>
<dbReference type="AlphaFoldDB" id="A0A6A6NY77"/>
<name>A0A6A6NY77_9PEZI</name>
<protein>
    <submittedName>
        <fullName evidence="1">Uncharacterized protein</fullName>
    </submittedName>
</protein>
<evidence type="ECO:0000313" key="2">
    <source>
        <dbReference type="Proteomes" id="UP000799766"/>
    </source>
</evidence>
<gene>
    <name evidence="1" type="ORF">BDY21DRAFT_347414</name>
</gene>
<reference evidence="1" key="1">
    <citation type="journal article" date="2020" name="Stud. Mycol.">
        <title>101 Dothideomycetes genomes: a test case for predicting lifestyles and emergence of pathogens.</title>
        <authorList>
            <person name="Haridas S."/>
            <person name="Albert R."/>
            <person name="Binder M."/>
            <person name="Bloem J."/>
            <person name="Labutti K."/>
            <person name="Salamov A."/>
            <person name="Andreopoulos B."/>
            <person name="Baker S."/>
            <person name="Barry K."/>
            <person name="Bills G."/>
            <person name="Bluhm B."/>
            <person name="Cannon C."/>
            <person name="Castanera R."/>
            <person name="Culley D."/>
            <person name="Daum C."/>
            <person name="Ezra D."/>
            <person name="Gonzalez J."/>
            <person name="Henrissat B."/>
            <person name="Kuo A."/>
            <person name="Liang C."/>
            <person name="Lipzen A."/>
            <person name="Lutzoni F."/>
            <person name="Magnuson J."/>
            <person name="Mondo S."/>
            <person name="Nolan M."/>
            <person name="Ohm R."/>
            <person name="Pangilinan J."/>
            <person name="Park H.-J."/>
            <person name="Ramirez L."/>
            <person name="Alfaro M."/>
            <person name="Sun H."/>
            <person name="Tritt A."/>
            <person name="Yoshinaga Y."/>
            <person name="Zwiers L.-H."/>
            <person name="Turgeon B."/>
            <person name="Goodwin S."/>
            <person name="Spatafora J."/>
            <person name="Crous P."/>
            <person name="Grigoriev I."/>
        </authorList>
    </citation>
    <scope>NUCLEOTIDE SEQUENCE</scope>
    <source>
        <strain evidence="1">ATCC 16933</strain>
    </source>
</reference>
<dbReference type="EMBL" id="MU001683">
    <property type="protein sequence ID" value="KAF2456508.1"/>
    <property type="molecule type" value="Genomic_DNA"/>
</dbReference>
<accession>A0A6A6NY77</accession>